<reference evidence="3" key="1">
    <citation type="submission" date="2017-03" db="EMBL/GenBank/DDBJ databases">
        <title>Phytopthora megakarya and P. palmivora, two closely related causual agents of cacao black pod achieved similar genome size and gene model numbers by different mechanisms.</title>
        <authorList>
            <person name="Ali S."/>
            <person name="Shao J."/>
            <person name="Larry D.J."/>
            <person name="Kronmiller B."/>
            <person name="Shen D."/>
            <person name="Strem M.D."/>
            <person name="Melnick R.L."/>
            <person name="Guiltinan M.J."/>
            <person name="Tyler B.M."/>
            <person name="Meinhardt L.W."/>
            <person name="Bailey B.A."/>
        </authorList>
    </citation>
    <scope>NUCLEOTIDE SEQUENCE [LARGE SCALE GENOMIC DNA]</scope>
    <source>
        <strain evidence="3">zdho120</strain>
    </source>
</reference>
<accession>A0A225UE42</accession>
<proteinExistence type="predicted"/>
<feature type="compositionally biased region" description="Basic and acidic residues" evidence="1">
    <location>
        <begin position="63"/>
        <end position="79"/>
    </location>
</feature>
<feature type="compositionally biased region" description="Polar residues" evidence="1">
    <location>
        <begin position="1"/>
        <end position="13"/>
    </location>
</feature>
<sequence>MGPATTTRATKNSLPFPMWLRPEQPRTSTCVDVRPLERVEDQQPTPTRALPAKRKPKRKKKMRAPESEDEPTPKTEPKE</sequence>
<evidence type="ECO:0000256" key="1">
    <source>
        <dbReference type="SAM" id="MobiDB-lite"/>
    </source>
</evidence>
<dbReference type="AlphaFoldDB" id="A0A225UE42"/>
<organism evidence="2 3">
    <name type="scientific">Phytophthora megakarya</name>
    <dbReference type="NCBI Taxonomy" id="4795"/>
    <lineage>
        <taxon>Eukaryota</taxon>
        <taxon>Sar</taxon>
        <taxon>Stramenopiles</taxon>
        <taxon>Oomycota</taxon>
        <taxon>Peronosporomycetes</taxon>
        <taxon>Peronosporales</taxon>
        <taxon>Peronosporaceae</taxon>
        <taxon>Phytophthora</taxon>
    </lineage>
</organism>
<protein>
    <submittedName>
        <fullName evidence="2">Uncharacterized protein</fullName>
    </submittedName>
</protein>
<feature type="compositionally biased region" description="Basic residues" evidence="1">
    <location>
        <begin position="51"/>
        <end position="62"/>
    </location>
</feature>
<comment type="caution">
    <text evidence="2">The sequence shown here is derived from an EMBL/GenBank/DDBJ whole genome shotgun (WGS) entry which is preliminary data.</text>
</comment>
<keyword evidence="3" id="KW-1185">Reference proteome</keyword>
<dbReference type="Proteomes" id="UP000198211">
    <property type="component" value="Unassembled WGS sequence"/>
</dbReference>
<dbReference type="EMBL" id="NBNE01020875">
    <property type="protein sequence ID" value="OWY91180.1"/>
    <property type="molecule type" value="Genomic_DNA"/>
</dbReference>
<name>A0A225UE42_9STRA</name>
<evidence type="ECO:0000313" key="2">
    <source>
        <dbReference type="EMBL" id="OWY91180.1"/>
    </source>
</evidence>
<evidence type="ECO:0000313" key="3">
    <source>
        <dbReference type="Proteomes" id="UP000198211"/>
    </source>
</evidence>
<gene>
    <name evidence="2" type="ORF">PHMEG_00040351</name>
</gene>
<feature type="region of interest" description="Disordered" evidence="1">
    <location>
        <begin position="1"/>
        <end position="79"/>
    </location>
</feature>